<evidence type="ECO:0000313" key="4">
    <source>
        <dbReference type="Proteomes" id="UP000799118"/>
    </source>
</evidence>
<evidence type="ECO:0000313" key="3">
    <source>
        <dbReference type="EMBL" id="KAE9400171.1"/>
    </source>
</evidence>
<evidence type="ECO:0000259" key="2">
    <source>
        <dbReference type="Pfam" id="PF00266"/>
    </source>
</evidence>
<proteinExistence type="predicted"/>
<keyword evidence="3" id="KW-0808">Transferase</keyword>
<organism evidence="3 4">
    <name type="scientific">Gymnopus androsaceus JB14</name>
    <dbReference type="NCBI Taxonomy" id="1447944"/>
    <lineage>
        <taxon>Eukaryota</taxon>
        <taxon>Fungi</taxon>
        <taxon>Dikarya</taxon>
        <taxon>Basidiomycota</taxon>
        <taxon>Agaricomycotina</taxon>
        <taxon>Agaricomycetes</taxon>
        <taxon>Agaricomycetidae</taxon>
        <taxon>Agaricales</taxon>
        <taxon>Marasmiineae</taxon>
        <taxon>Omphalotaceae</taxon>
        <taxon>Gymnopus</taxon>
    </lineage>
</organism>
<protein>
    <submittedName>
        <fullName evidence="3">PLP-dependent transferase</fullName>
    </submittedName>
</protein>
<sequence length="421" mass="48197">MAEVTKLQFQSDPPPFGHEMRKCFSFDPDYINMNHASYGSLPVAVAEAIKAYYAMAEGKPDLFHRFTQLELIRNVRERLAKFIGAAHKDEVVFVVNASHGLNTVLRNFIFQEGDLICCCNTTYNSISRTAQYLSDIPPHPEHIQFTILFPTSHAEIITNWRAYLRSLNESRSATASKLGRRPKIVAIIDSMISNPGVLLPWKEMVKICKEEDIWSVVDAAQSIGQENNLNVAEADPDFWVTNCHKWLFAKRGCGLLYVPMRNQHIIRAPFPTSHAYISPKDRNGRPNFVEQFERKERYIDYVPYISASCALDFREWLGGEADINDYCHRIALEGGRRLASILGTEIIDQTQGYEFTLNMKLLIKKKIYPGFFYHNGKWWARCSAQIWSQVEDFEILGHLILDACKEIVEEFGDGSEIEGNQ</sequence>
<dbReference type="InterPro" id="IPR015422">
    <property type="entry name" value="PyrdxlP-dep_Trfase_small"/>
</dbReference>
<dbReference type="Pfam" id="PF00266">
    <property type="entry name" value="Aminotran_5"/>
    <property type="match status" value="2"/>
</dbReference>
<dbReference type="InterPro" id="IPR015424">
    <property type="entry name" value="PyrdxlP-dep_Trfase"/>
</dbReference>
<dbReference type="EMBL" id="ML769459">
    <property type="protein sequence ID" value="KAE9400171.1"/>
    <property type="molecule type" value="Genomic_DNA"/>
</dbReference>
<feature type="domain" description="Aminotransferase class V" evidence="2">
    <location>
        <begin position="40"/>
        <end position="133"/>
    </location>
</feature>
<dbReference type="GO" id="GO:0016740">
    <property type="term" value="F:transferase activity"/>
    <property type="evidence" value="ECO:0007669"/>
    <property type="project" value="UniProtKB-KW"/>
</dbReference>
<feature type="domain" description="Aminotransferase class V" evidence="2">
    <location>
        <begin position="175"/>
        <end position="260"/>
    </location>
</feature>
<name>A0A6A4HR28_9AGAR</name>
<dbReference type="InterPro" id="IPR000192">
    <property type="entry name" value="Aminotrans_V_dom"/>
</dbReference>
<keyword evidence="1" id="KW-0663">Pyridoxal phosphate</keyword>
<dbReference type="OrthoDB" id="5978656at2759"/>
<dbReference type="PANTHER" id="PTHR43092">
    <property type="entry name" value="L-CYSTEINE DESULFHYDRASE"/>
    <property type="match status" value="1"/>
</dbReference>
<dbReference type="PANTHER" id="PTHR43092:SF2">
    <property type="entry name" value="HERCYNYLCYSTEINE SULFOXIDE LYASE"/>
    <property type="match status" value="1"/>
</dbReference>
<keyword evidence="4" id="KW-1185">Reference proteome</keyword>
<dbReference type="SUPFAM" id="SSF53383">
    <property type="entry name" value="PLP-dependent transferases"/>
    <property type="match status" value="1"/>
</dbReference>
<dbReference type="AlphaFoldDB" id="A0A6A4HR28"/>
<dbReference type="Gene3D" id="3.90.1150.10">
    <property type="entry name" value="Aspartate Aminotransferase, domain 1"/>
    <property type="match status" value="1"/>
</dbReference>
<dbReference type="InterPro" id="IPR015421">
    <property type="entry name" value="PyrdxlP-dep_Trfase_major"/>
</dbReference>
<evidence type="ECO:0000256" key="1">
    <source>
        <dbReference type="ARBA" id="ARBA00022898"/>
    </source>
</evidence>
<dbReference type="Proteomes" id="UP000799118">
    <property type="component" value="Unassembled WGS sequence"/>
</dbReference>
<reference evidence="3" key="1">
    <citation type="journal article" date="2019" name="Environ. Microbiol.">
        <title>Fungal ecological strategies reflected in gene transcription - a case study of two litter decomposers.</title>
        <authorList>
            <person name="Barbi F."/>
            <person name="Kohler A."/>
            <person name="Barry K."/>
            <person name="Baskaran P."/>
            <person name="Daum C."/>
            <person name="Fauchery L."/>
            <person name="Ihrmark K."/>
            <person name="Kuo A."/>
            <person name="LaButti K."/>
            <person name="Lipzen A."/>
            <person name="Morin E."/>
            <person name="Grigoriev I.V."/>
            <person name="Henrissat B."/>
            <person name="Lindahl B."/>
            <person name="Martin F."/>
        </authorList>
    </citation>
    <scope>NUCLEOTIDE SEQUENCE</scope>
    <source>
        <strain evidence="3">JB14</strain>
    </source>
</reference>
<dbReference type="Gene3D" id="3.40.640.10">
    <property type="entry name" value="Type I PLP-dependent aspartate aminotransferase-like (Major domain)"/>
    <property type="match status" value="1"/>
</dbReference>
<accession>A0A6A4HR28</accession>
<gene>
    <name evidence="3" type="ORF">BT96DRAFT_965403</name>
</gene>